<evidence type="ECO:0000313" key="1">
    <source>
        <dbReference type="EMBL" id="KAH7903378.1"/>
    </source>
</evidence>
<protein>
    <submittedName>
        <fullName evidence="1">Uncharacterized protein</fullName>
    </submittedName>
</protein>
<keyword evidence="2" id="KW-1185">Reference proteome</keyword>
<proteinExistence type="predicted"/>
<comment type="caution">
    <text evidence="1">The sequence shown here is derived from an EMBL/GenBank/DDBJ whole genome shotgun (WGS) entry which is preliminary data.</text>
</comment>
<organism evidence="1 2">
    <name type="scientific">Hygrophoropsis aurantiaca</name>
    <dbReference type="NCBI Taxonomy" id="72124"/>
    <lineage>
        <taxon>Eukaryota</taxon>
        <taxon>Fungi</taxon>
        <taxon>Dikarya</taxon>
        <taxon>Basidiomycota</taxon>
        <taxon>Agaricomycotina</taxon>
        <taxon>Agaricomycetes</taxon>
        <taxon>Agaricomycetidae</taxon>
        <taxon>Boletales</taxon>
        <taxon>Coniophorineae</taxon>
        <taxon>Hygrophoropsidaceae</taxon>
        <taxon>Hygrophoropsis</taxon>
    </lineage>
</organism>
<accession>A0ACB7ZRJ3</accession>
<dbReference type="Proteomes" id="UP000790377">
    <property type="component" value="Unassembled WGS sequence"/>
</dbReference>
<reference evidence="1" key="1">
    <citation type="journal article" date="2021" name="New Phytol.">
        <title>Evolutionary innovations through gain and loss of genes in the ectomycorrhizal Boletales.</title>
        <authorList>
            <person name="Wu G."/>
            <person name="Miyauchi S."/>
            <person name="Morin E."/>
            <person name="Kuo A."/>
            <person name="Drula E."/>
            <person name="Varga T."/>
            <person name="Kohler A."/>
            <person name="Feng B."/>
            <person name="Cao Y."/>
            <person name="Lipzen A."/>
            <person name="Daum C."/>
            <person name="Hundley H."/>
            <person name="Pangilinan J."/>
            <person name="Johnson J."/>
            <person name="Barry K."/>
            <person name="LaButti K."/>
            <person name="Ng V."/>
            <person name="Ahrendt S."/>
            <person name="Min B."/>
            <person name="Choi I.G."/>
            <person name="Park H."/>
            <person name="Plett J.M."/>
            <person name="Magnuson J."/>
            <person name="Spatafora J.W."/>
            <person name="Nagy L.G."/>
            <person name="Henrissat B."/>
            <person name="Grigoriev I.V."/>
            <person name="Yang Z.L."/>
            <person name="Xu J."/>
            <person name="Martin F.M."/>
        </authorList>
    </citation>
    <scope>NUCLEOTIDE SEQUENCE</scope>
    <source>
        <strain evidence="1">ATCC 28755</strain>
    </source>
</reference>
<sequence length="211" mass="23012">MSRSFPKQLLPNRNCISSVQDNLRMSSFSALGLPGSRPSHIPSSPMGHALPPTSPPPSPIPASDDLNAASDQLTINADEDLNNWLGSETSGTYDADIYELPQLSHIGIRVAQQPRNSHDLLEVARARRAVCQAKRELANRVLAEQILRTRICRQKAKEADDDAEAATDSVGIISAMVRSTGGSLYSPPRRTRGRRRVRADTSDSEFDVEIG</sequence>
<name>A0ACB7ZRJ3_9AGAM</name>
<evidence type="ECO:0000313" key="2">
    <source>
        <dbReference type="Proteomes" id="UP000790377"/>
    </source>
</evidence>
<gene>
    <name evidence="1" type="ORF">BJ138DRAFT_1107724</name>
</gene>
<dbReference type="EMBL" id="MU269013">
    <property type="protein sequence ID" value="KAH7903378.1"/>
    <property type="molecule type" value="Genomic_DNA"/>
</dbReference>